<protein>
    <submittedName>
        <fullName evidence="2">Outer membrane protein assembly factor BamD</fullName>
    </submittedName>
</protein>
<reference evidence="2 3" key="1">
    <citation type="submission" date="2022-10" db="EMBL/GenBank/DDBJ databases">
        <title>Comparative genomics and taxonomic characterization of three novel marine species of genus Reichenbachiella exhibiting antioxidant and polysaccharide degradation activities.</title>
        <authorList>
            <person name="Muhammad N."/>
            <person name="Lee Y.-J."/>
            <person name="Ko J."/>
            <person name="Kim S.-G."/>
        </authorList>
    </citation>
    <scope>NUCLEOTIDE SEQUENCE [LARGE SCALE GENOMIC DNA]</scope>
    <source>
        <strain evidence="2 3">ABR2-5</strain>
    </source>
</reference>
<dbReference type="EMBL" id="JAOYOD010000001">
    <property type="protein sequence ID" value="MCV9386877.1"/>
    <property type="molecule type" value="Genomic_DNA"/>
</dbReference>
<dbReference type="RefSeq" id="WP_264137710.1">
    <property type="nucleotide sequence ID" value="NZ_JAOYOD010000001.1"/>
</dbReference>
<dbReference type="PANTHER" id="PTHR37841:SF1">
    <property type="entry name" value="DUF3298 DOMAIN-CONTAINING PROTEIN"/>
    <property type="match status" value="1"/>
</dbReference>
<evidence type="ECO:0000256" key="1">
    <source>
        <dbReference type="SAM" id="SignalP"/>
    </source>
</evidence>
<gene>
    <name evidence="2" type="ORF">N7U62_09400</name>
</gene>
<comment type="caution">
    <text evidence="2">The sequence shown here is derived from an EMBL/GenBank/DDBJ whole genome shotgun (WGS) entry which is preliminary data.</text>
</comment>
<organism evidence="2 3">
    <name type="scientific">Reichenbachiella ulvae</name>
    <dbReference type="NCBI Taxonomy" id="2980104"/>
    <lineage>
        <taxon>Bacteria</taxon>
        <taxon>Pseudomonadati</taxon>
        <taxon>Bacteroidota</taxon>
        <taxon>Cytophagia</taxon>
        <taxon>Cytophagales</taxon>
        <taxon>Reichenbachiellaceae</taxon>
        <taxon>Reichenbachiella</taxon>
    </lineage>
</organism>
<dbReference type="InterPro" id="IPR032774">
    <property type="entry name" value="WG_beta_rep"/>
</dbReference>
<dbReference type="Proteomes" id="UP001300692">
    <property type="component" value="Unassembled WGS sequence"/>
</dbReference>
<evidence type="ECO:0000313" key="2">
    <source>
        <dbReference type="EMBL" id="MCV9386877.1"/>
    </source>
</evidence>
<proteinExistence type="predicted"/>
<name>A0ABT3CT63_9BACT</name>
<dbReference type="Pfam" id="PF14903">
    <property type="entry name" value="WG_beta_rep"/>
    <property type="match status" value="1"/>
</dbReference>
<keyword evidence="1" id="KW-0732">Signal</keyword>
<keyword evidence="3" id="KW-1185">Reference proteome</keyword>
<feature type="signal peptide" evidence="1">
    <location>
        <begin position="1"/>
        <end position="20"/>
    </location>
</feature>
<feature type="chain" id="PRO_5045840614" evidence="1">
    <location>
        <begin position="21"/>
        <end position="868"/>
    </location>
</feature>
<dbReference type="PANTHER" id="PTHR37841">
    <property type="entry name" value="GLR2918 PROTEIN"/>
    <property type="match status" value="1"/>
</dbReference>
<sequence>MKKKYFIFIILTSLVTLAYADKSKQALRAIEKEDYEKAEEFLERSYKADSLNPLVSYAYALYYVSGTNPEYDLDRSHKYMKQGLQLLPDRTEDHIDEMDKVDVLLEHFDTLQSYIHGLAYQRATQLDEVSAYQYFLSAYDDASEVLLAETRRNELVFAEVEKEGTWEAYQSFIEQYPRSLQYATAKKRFDQLIFEERTGTNQLDELKDFLIEYPNSPYRAEVEAMIYTKMVTGLVEEKIVEFINSYNNARLTQKALGLLYHSSGIDESKLKSFNRSAFQHFMDSMSVLENLNNRVLYPFYKDQEYTFYDLDGEKFEQGPFEQISSAYRCGNVQENILDVQQDGVHKMINRAGTIIYEGEWDSFIDLGNGVLVVTKGDRKGAITVTGEVVLDVQFEEISLLDHRLLAFQQGGKVGLAGVTGQIILEPAYDDIFLEGSFWIVEQDGVFGVANLDELLKDNPNIPLEYEEVELINKEYIVGYTPEFESLINKSLKVVTPDSTISINTMYDTWTFKTSQGYHVFDKKNQQYSDLVYHDILQNYEWMGLKREQTWVVYSKNMDEEPILGVDSVKMIGDDIAILFTQDRGMALFPNREVVEIQEGQYIKALSSSRRTQIHYLVIEEARKLSLYRDGKKLFSTPHDEIGFISDSIFSVKDDGVYGAVDIKGRLVLKVRYDAIAEAKNGVSDVLYDGAFGAYNFNNRTLLNIDYRERFATYNDRLFIVKGDDGYGLLSGDNKQWLEGAYDKIEYWSDSAFIGLRDDQWEIRKIYEDEVLIDGIDGYRYLSDSTTAKTIEIRKGNAYGVYHEDLGLIVPVVFNDVYNLGGPQKNLYMAEKVFPEGDYYVVVYYDDKGEKTRSEAYRGSEYELIVCDD</sequence>
<evidence type="ECO:0000313" key="3">
    <source>
        <dbReference type="Proteomes" id="UP001300692"/>
    </source>
</evidence>
<accession>A0ABT3CT63</accession>